<dbReference type="SUPFAM" id="SSF50630">
    <property type="entry name" value="Acid proteases"/>
    <property type="match status" value="1"/>
</dbReference>
<dbReference type="AlphaFoldDB" id="A0A914P1Q7"/>
<protein>
    <submittedName>
        <fullName evidence="5">Peptidase A2 domain-containing protein</fullName>
    </submittedName>
</protein>
<dbReference type="GO" id="GO:0006508">
    <property type="term" value="P:proteolysis"/>
    <property type="evidence" value="ECO:0007669"/>
    <property type="project" value="InterPro"/>
</dbReference>
<feature type="region of interest" description="Disordered" evidence="2">
    <location>
        <begin position="240"/>
        <end position="265"/>
    </location>
</feature>
<dbReference type="Gene3D" id="2.40.70.10">
    <property type="entry name" value="Acid Proteases"/>
    <property type="match status" value="1"/>
</dbReference>
<evidence type="ECO:0000313" key="5">
    <source>
        <dbReference type="WBParaSite" id="PDA_v2.g11742.t1"/>
    </source>
</evidence>
<reference evidence="5" key="1">
    <citation type="submission" date="2022-11" db="UniProtKB">
        <authorList>
            <consortium name="WormBaseParasite"/>
        </authorList>
    </citation>
    <scope>IDENTIFICATION</scope>
</reference>
<evidence type="ECO:0000259" key="3">
    <source>
        <dbReference type="PROSITE" id="PS50175"/>
    </source>
</evidence>
<name>A0A914P1Q7_9BILA</name>
<feature type="region of interest" description="Disordered" evidence="2">
    <location>
        <begin position="599"/>
        <end position="621"/>
    </location>
</feature>
<evidence type="ECO:0000256" key="2">
    <source>
        <dbReference type="SAM" id="MobiDB-lite"/>
    </source>
</evidence>
<dbReference type="PANTHER" id="PTHR36943">
    <property type="entry name" value="CCHC-TYPE DOMAIN-CONTAINING PROTEIN"/>
    <property type="match status" value="1"/>
</dbReference>
<keyword evidence="1" id="KW-0378">Hydrolase</keyword>
<evidence type="ECO:0000313" key="4">
    <source>
        <dbReference type="Proteomes" id="UP000887578"/>
    </source>
</evidence>
<dbReference type="Pfam" id="PF13650">
    <property type="entry name" value="Asp_protease_2"/>
    <property type="match status" value="1"/>
</dbReference>
<feature type="compositionally biased region" description="Basic and acidic residues" evidence="2">
    <location>
        <begin position="240"/>
        <end position="252"/>
    </location>
</feature>
<accession>A0A914P1Q7</accession>
<evidence type="ECO:0000256" key="1">
    <source>
        <dbReference type="ARBA" id="ARBA00022801"/>
    </source>
</evidence>
<dbReference type="PANTHER" id="PTHR36943:SF1">
    <property type="entry name" value="CCHC-TYPE DOMAIN-CONTAINING PROTEIN"/>
    <property type="match status" value="1"/>
</dbReference>
<feature type="domain" description="Peptidase A2" evidence="3">
    <location>
        <begin position="378"/>
        <end position="454"/>
    </location>
</feature>
<dbReference type="GO" id="GO:0004190">
    <property type="term" value="F:aspartic-type endopeptidase activity"/>
    <property type="evidence" value="ECO:0007669"/>
    <property type="project" value="InterPro"/>
</dbReference>
<dbReference type="PROSITE" id="PS50175">
    <property type="entry name" value="ASP_PROT_RETROV"/>
    <property type="match status" value="1"/>
</dbReference>
<dbReference type="InterPro" id="IPR021109">
    <property type="entry name" value="Peptidase_aspartic_dom_sf"/>
</dbReference>
<dbReference type="WBParaSite" id="PDA_v2.g11742.t1">
    <property type="protein sequence ID" value="PDA_v2.g11742.t1"/>
    <property type="gene ID" value="PDA_v2.g11742"/>
</dbReference>
<dbReference type="Proteomes" id="UP000887578">
    <property type="component" value="Unplaced"/>
</dbReference>
<sequence length="621" mass="68507">MPGTPPTTSANAAAAPAFDPNDLVAALQAFATSGQSLPQQSTPTIPRFVYDPANSHCVALWFDRIAAKFRLYKLSDEDKVAYAIDALDADVYAQVARELLPDKLSDLKDFGKLEQTMVGLFDRQESLFVKRYSLFQMEWKGPEHESINAMVAHVREATLAAIDPVTKSLPLAEVQTLVLLMAMKHPALEVFRTQVLNLLKKDPATSLSTCQTTMNNTFETQREQKLVMETSVNYVQKIGSGHEKKLSKEGRGRRLSSPCASCGGQHDRNTCRFRHAKCNYCDVVGHIEKVCRYKKNCEGLSDSDDTPSSPRKQRKRPTSFNNRDQQSSDIRVGAVYLQPPASRPTILSIQSRADDHRRSFYSFCGPITLRVAVKNTQISAQFDTGAGISVISLRDYKKLGKPFCTGQPFTAGAAGKARLPILGSFVRRVTFNGSMKHVRLHVADVRTSILGRNFMRIFDLDQPIRDLIQPSSATSNASSAAKENIVPVCAKCGHESPLLRPQVTPTFGQDLDMERKYDQPHREDFVMANLNLMVPEVHQVSAASVSSTSNSGQIATTSTHDPDFSPTVAESLSRTSPSAVAVGIQHHAAVASISLQPVHRNARDRSQTNCLRPNSKMKSYI</sequence>
<feature type="region of interest" description="Disordered" evidence="2">
    <location>
        <begin position="543"/>
        <end position="570"/>
    </location>
</feature>
<proteinExistence type="predicted"/>
<feature type="region of interest" description="Disordered" evidence="2">
    <location>
        <begin position="300"/>
        <end position="326"/>
    </location>
</feature>
<dbReference type="InterPro" id="IPR001995">
    <property type="entry name" value="Peptidase_A2_cat"/>
</dbReference>
<keyword evidence="4" id="KW-1185">Reference proteome</keyword>
<organism evidence="4 5">
    <name type="scientific">Panagrolaimus davidi</name>
    <dbReference type="NCBI Taxonomy" id="227884"/>
    <lineage>
        <taxon>Eukaryota</taxon>
        <taxon>Metazoa</taxon>
        <taxon>Ecdysozoa</taxon>
        <taxon>Nematoda</taxon>
        <taxon>Chromadorea</taxon>
        <taxon>Rhabditida</taxon>
        <taxon>Tylenchina</taxon>
        <taxon>Panagrolaimomorpha</taxon>
        <taxon>Panagrolaimoidea</taxon>
        <taxon>Panagrolaimidae</taxon>
        <taxon>Panagrolaimus</taxon>
    </lineage>
</organism>